<evidence type="ECO:0000313" key="9">
    <source>
        <dbReference type="Proteomes" id="UP000091820"/>
    </source>
</evidence>
<comment type="subcellular location">
    <subcellularLocation>
        <location evidence="1">Nucleus</location>
    </subcellularLocation>
</comment>
<dbReference type="Gene3D" id="1.10.10.2590">
    <property type="entry name" value="BEN domain"/>
    <property type="match status" value="1"/>
</dbReference>
<keyword evidence="4" id="KW-0804">Transcription</keyword>
<dbReference type="GO" id="GO:0045746">
    <property type="term" value="P:negative regulation of Notch signaling pathway"/>
    <property type="evidence" value="ECO:0007669"/>
    <property type="project" value="InterPro"/>
</dbReference>
<keyword evidence="3" id="KW-0805">Transcription regulation</keyword>
<feature type="region of interest" description="Disordered" evidence="6">
    <location>
        <begin position="256"/>
        <end position="275"/>
    </location>
</feature>
<dbReference type="GO" id="GO:0005634">
    <property type="term" value="C:nucleus"/>
    <property type="evidence" value="ECO:0007669"/>
    <property type="project" value="UniProtKB-SubCell"/>
</dbReference>
<dbReference type="Proteomes" id="UP000091820">
    <property type="component" value="Unassembled WGS sequence"/>
</dbReference>
<dbReference type="GO" id="GO:0045666">
    <property type="term" value="P:positive regulation of neuron differentiation"/>
    <property type="evidence" value="ECO:0007669"/>
    <property type="project" value="InterPro"/>
</dbReference>
<dbReference type="AlphaFoldDB" id="A0A1A9WKL3"/>
<protein>
    <submittedName>
        <fullName evidence="8">BEN domain-containing protein</fullName>
    </submittedName>
</protein>
<evidence type="ECO:0000256" key="4">
    <source>
        <dbReference type="ARBA" id="ARBA00023163"/>
    </source>
</evidence>
<keyword evidence="2" id="KW-0678">Repressor</keyword>
<name>A0A1A9WKL3_9MUSC</name>
<feature type="domain" description="BEN" evidence="7">
    <location>
        <begin position="215"/>
        <end position="312"/>
    </location>
</feature>
<evidence type="ECO:0000256" key="6">
    <source>
        <dbReference type="SAM" id="MobiDB-lite"/>
    </source>
</evidence>
<dbReference type="GO" id="GO:0003677">
    <property type="term" value="F:DNA binding"/>
    <property type="evidence" value="ECO:0007669"/>
    <property type="project" value="InterPro"/>
</dbReference>
<accession>A0A1A9WKL3</accession>
<sequence>MDDNSNNKENLVVSSHRAFSSWNPVFCPESPFYVRMRAIEKIHSSLLTTEFPVKQKLDEKLDYLVRKCEGSKSFNYCSSEQSSSSDVLTFPVTPHLGTVKEYFDKINEYQDMNDAKDDSDGYRAIEKIHSSLMMIESFKSINTVNYCSSEQGSSSGVSSLPITTPVVAAKEYFDKVNEYQDINVVKNESDGENSSCDEYPMRTIEDGVEMVIIGNYDTRIPAEFFDAILWNSGASATRQLLGYIFTDDELATHTLTGKPSPAFHGRERPPKSQLNPDKVADVISIVQAKCLCSEREVRGAITTKCSDTARKYQRKSIKKEAVKV</sequence>
<evidence type="ECO:0000256" key="3">
    <source>
        <dbReference type="ARBA" id="ARBA00023015"/>
    </source>
</evidence>
<dbReference type="PANTHER" id="PTHR35346">
    <property type="entry name" value="BEN DOMAIN-CONTAINING PROTEIN 6"/>
    <property type="match status" value="1"/>
</dbReference>
<proteinExistence type="predicted"/>
<keyword evidence="9" id="KW-1185">Reference proteome</keyword>
<dbReference type="PROSITE" id="PS51457">
    <property type="entry name" value="BEN"/>
    <property type="match status" value="1"/>
</dbReference>
<evidence type="ECO:0000256" key="5">
    <source>
        <dbReference type="ARBA" id="ARBA00023242"/>
    </source>
</evidence>
<dbReference type="PANTHER" id="PTHR35346:SF1">
    <property type="entry name" value="BEN DOMAIN-CONTAINING PROTEIN 6"/>
    <property type="match status" value="1"/>
</dbReference>
<evidence type="ECO:0000256" key="2">
    <source>
        <dbReference type="ARBA" id="ARBA00022491"/>
    </source>
</evidence>
<evidence type="ECO:0000256" key="1">
    <source>
        <dbReference type="ARBA" id="ARBA00004123"/>
    </source>
</evidence>
<reference evidence="8" key="2">
    <citation type="submission" date="2020-05" db="UniProtKB">
        <authorList>
            <consortium name="EnsemblMetazoa"/>
        </authorList>
    </citation>
    <scope>IDENTIFICATION</scope>
    <source>
        <strain evidence="8">IAEA</strain>
    </source>
</reference>
<evidence type="ECO:0000259" key="7">
    <source>
        <dbReference type="PROSITE" id="PS51457"/>
    </source>
</evidence>
<keyword evidence="5" id="KW-0539">Nucleus</keyword>
<dbReference type="InterPro" id="IPR018379">
    <property type="entry name" value="BEN_domain"/>
</dbReference>
<dbReference type="SMART" id="SM01025">
    <property type="entry name" value="BEN"/>
    <property type="match status" value="1"/>
</dbReference>
<dbReference type="Pfam" id="PF10523">
    <property type="entry name" value="BEN"/>
    <property type="match status" value="1"/>
</dbReference>
<reference evidence="9" key="1">
    <citation type="submission" date="2014-03" db="EMBL/GenBank/DDBJ databases">
        <authorList>
            <person name="Aksoy S."/>
            <person name="Warren W."/>
            <person name="Wilson R.K."/>
        </authorList>
    </citation>
    <scope>NUCLEOTIDE SEQUENCE [LARGE SCALE GENOMIC DNA]</scope>
    <source>
        <strain evidence="9">IAEA</strain>
    </source>
</reference>
<dbReference type="InterPro" id="IPR037496">
    <property type="entry name" value="BEND6-like"/>
</dbReference>
<organism evidence="8 9">
    <name type="scientific">Glossina brevipalpis</name>
    <dbReference type="NCBI Taxonomy" id="37001"/>
    <lineage>
        <taxon>Eukaryota</taxon>
        <taxon>Metazoa</taxon>
        <taxon>Ecdysozoa</taxon>
        <taxon>Arthropoda</taxon>
        <taxon>Hexapoda</taxon>
        <taxon>Insecta</taxon>
        <taxon>Pterygota</taxon>
        <taxon>Neoptera</taxon>
        <taxon>Endopterygota</taxon>
        <taxon>Diptera</taxon>
        <taxon>Brachycera</taxon>
        <taxon>Muscomorpha</taxon>
        <taxon>Hippoboscoidea</taxon>
        <taxon>Glossinidae</taxon>
        <taxon>Glossina</taxon>
    </lineage>
</organism>
<evidence type="ECO:0000313" key="8">
    <source>
        <dbReference type="EnsemblMetazoa" id="GBRI023064-PA"/>
    </source>
</evidence>
<dbReference type="EnsemblMetazoa" id="GBRI023064-RA">
    <property type="protein sequence ID" value="GBRI023064-PA"/>
    <property type="gene ID" value="GBRI023064"/>
</dbReference>
<dbReference type="VEuPathDB" id="VectorBase:GBRI023064"/>
<dbReference type="GO" id="GO:0003714">
    <property type="term" value="F:transcription corepressor activity"/>
    <property type="evidence" value="ECO:0007669"/>
    <property type="project" value="InterPro"/>
</dbReference>